<gene>
    <name evidence="2" type="ORF">EZI54_18775</name>
</gene>
<keyword evidence="3" id="KW-1185">Reference proteome</keyword>
<dbReference type="SUPFAM" id="SSF53756">
    <property type="entry name" value="UDP-Glycosyltransferase/glycogen phosphorylase"/>
    <property type="match status" value="1"/>
</dbReference>
<dbReference type="RefSeq" id="WP_131483421.1">
    <property type="nucleotide sequence ID" value="NZ_SJDL01000037.1"/>
</dbReference>
<protein>
    <submittedName>
        <fullName evidence="2">Glycosyltransferase family 1 protein</fullName>
    </submittedName>
</protein>
<name>A0ABY1ZHP7_9GAMM</name>
<dbReference type="PANTHER" id="PTHR45947">
    <property type="entry name" value="SULFOQUINOVOSYL TRANSFERASE SQD2"/>
    <property type="match status" value="1"/>
</dbReference>
<reference evidence="2 3" key="1">
    <citation type="submission" date="2019-02" db="EMBL/GenBank/DDBJ databases">
        <title>Marinobacter halodurans sp. nov., a marine bacterium isolated from sea tidal flat.</title>
        <authorList>
            <person name="Yoo Y."/>
            <person name="Lee D.W."/>
            <person name="Kim B.S."/>
            <person name="Kim J.-J."/>
        </authorList>
    </citation>
    <scope>NUCLEOTIDE SEQUENCE [LARGE SCALE GENOMIC DNA]</scope>
    <source>
        <strain evidence="2 3">YJ-S3-2</strain>
    </source>
</reference>
<accession>A0ABY1ZHP7</accession>
<dbReference type="Proteomes" id="UP000313645">
    <property type="component" value="Unassembled WGS sequence"/>
</dbReference>
<dbReference type="Pfam" id="PF13692">
    <property type="entry name" value="Glyco_trans_1_4"/>
    <property type="match status" value="1"/>
</dbReference>
<comment type="caution">
    <text evidence="2">The sequence shown here is derived from an EMBL/GenBank/DDBJ whole genome shotgun (WGS) entry which is preliminary data.</text>
</comment>
<dbReference type="PANTHER" id="PTHR45947:SF3">
    <property type="entry name" value="SULFOQUINOVOSYL TRANSFERASE SQD2"/>
    <property type="match status" value="1"/>
</dbReference>
<dbReference type="Pfam" id="PF13439">
    <property type="entry name" value="Glyco_transf_4"/>
    <property type="match status" value="1"/>
</dbReference>
<dbReference type="InterPro" id="IPR050194">
    <property type="entry name" value="Glycosyltransferase_grp1"/>
</dbReference>
<proteinExistence type="predicted"/>
<evidence type="ECO:0000313" key="3">
    <source>
        <dbReference type="Proteomes" id="UP000313645"/>
    </source>
</evidence>
<dbReference type="EMBL" id="SJDL01000037">
    <property type="protein sequence ID" value="TBW49972.1"/>
    <property type="molecule type" value="Genomic_DNA"/>
</dbReference>
<dbReference type="InterPro" id="IPR028098">
    <property type="entry name" value="Glyco_trans_4-like_N"/>
</dbReference>
<evidence type="ECO:0000259" key="1">
    <source>
        <dbReference type="Pfam" id="PF13439"/>
    </source>
</evidence>
<dbReference type="Gene3D" id="3.40.50.2000">
    <property type="entry name" value="Glycogen Phosphorylase B"/>
    <property type="match status" value="2"/>
</dbReference>
<feature type="domain" description="Glycosyltransferase subfamily 4-like N-terminal" evidence="1">
    <location>
        <begin position="19"/>
        <end position="189"/>
    </location>
</feature>
<organism evidence="2 3">
    <name type="scientific">Marinobacter halodurans</name>
    <dbReference type="NCBI Taxonomy" id="2528979"/>
    <lineage>
        <taxon>Bacteria</taxon>
        <taxon>Pseudomonadati</taxon>
        <taxon>Pseudomonadota</taxon>
        <taxon>Gammaproteobacteria</taxon>
        <taxon>Pseudomonadales</taxon>
        <taxon>Marinobacteraceae</taxon>
        <taxon>Marinobacter</taxon>
    </lineage>
</organism>
<dbReference type="CDD" id="cd03814">
    <property type="entry name" value="GT4-like"/>
    <property type="match status" value="1"/>
</dbReference>
<sequence>MIERQRHIAIVTETFPPEINGVAHTLGKLCEGLRQRGHRVSVIRPRQKGEPASAPASGVDRTLALPGLPLPGYPELQFGLTRAGRLVRHWQQSRPDVIYVATEGPLGLAALSAARRLQVPVCSGFHTNFHQYSRHYRVGWLKKAIESYLRWFHNRTELTLAPTRCMQSRLYGMGIHPVAVWSRGVDCERFTPARRDRALRKSWGLGDRDLGVIYVGRLAAEKNLSLVISTFERLRNIHPRARLILVGDGPLHRRLEERHPDYLFCLTQRGEALARHYASADLFLFPSRTETFGNVVTEAMASGLALVAFDDAAASEHLRHEENGMKVPLDDPAAFTEAALRLADQPSLVSRLRSQARLDALDIHWPGLVEQFENIVFNLRYREKSHAGKQSVSLL</sequence>
<evidence type="ECO:0000313" key="2">
    <source>
        <dbReference type="EMBL" id="TBW49972.1"/>
    </source>
</evidence>